<gene>
    <name evidence="1" type="ORF">FRX31_033543</name>
</gene>
<proteinExistence type="predicted"/>
<evidence type="ECO:0000313" key="2">
    <source>
        <dbReference type="Proteomes" id="UP000554482"/>
    </source>
</evidence>
<organism evidence="1 2">
    <name type="scientific">Thalictrum thalictroides</name>
    <name type="common">Rue-anemone</name>
    <name type="synonym">Anemone thalictroides</name>
    <dbReference type="NCBI Taxonomy" id="46969"/>
    <lineage>
        <taxon>Eukaryota</taxon>
        <taxon>Viridiplantae</taxon>
        <taxon>Streptophyta</taxon>
        <taxon>Embryophyta</taxon>
        <taxon>Tracheophyta</taxon>
        <taxon>Spermatophyta</taxon>
        <taxon>Magnoliopsida</taxon>
        <taxon>Ranunculales</taxon>
        <taxon>Ranunculaceae</taxon>
        <taxon>Thalictroideae</taxon>
        <taxon>Thalictrum</taxon>
    </lineage>
</organism>
<sequence>MLGVIKDVNELLTKWMLKTKVVTLKKSCGETVSNLVTRLTLIRGCMDLLFTQIALCPSNSLLVHGMLILMIANMVSKVNYVMTLVELGGKLREEYGLLYREKYAVTSTNASCSGWFIWRSLLEACDVAGIYLFGEVLMAVRGRKLDHC</sequence>
<comment type="caution">
    <text evidence="1">The sequence shown here is derived from an EMBL/GenBank/DDBJ whole genome shotgun (WGS) entry which is preliminary data.</text>
</comment>
<keyword evidence="2" id="KW-1185">Reference proteome</keyword>
<reference evidence="1 2" key="1">
    <citation type="submission" date="2020-06" db="EMBL/GenBank/DDBJ databases">
        <title>Transcriptomic and genomic resources for Thalictrum thalictroides and T. hernandezii: Facilitating candidate gene discovery in an emerging model plant lineage.</title>
        <authorList>
            <person name="Arias T."/>
            <person name="Riano-Pachon D.M."/>
            <person name="Di Stilio V.S."/>
        </authorList>
    </citation>
    <scope>NUCLEOTIDE SEQUENCE [LARGE SCALE GENOMIC DNA]</scope>
    <source>
        <strain evidence="2">cv. WT478/WT964</strain>
        <tissue evidence="1">Leaves</tissue>
    </source>
</reference>
<name>A0A7J6UW90_THATH</name>
<dbReference type="Proteomes" id="UP000554482">
    <property type="component" value="Unassembled WGS sequence"/>
</dbReference>
<protein>
    <submittedName>
        <fullName evidence="1">Uncharacterized protein</fullName>
    </submittedName>
</protein>
<dbReference type="EMBL" id="JABWDY010042128">
    <property type="protein sequence ID" value="KAF5176867.1"/>
    <property type="molecule type" value="Genomic_DNA"/>
</dbReference>
<evidence type="ECO:0000313" key="1">
    <source>
        <dbReference type="EMBL" id="KAF5176867.1"/>
    </source>
</evidence>
<dbReference type="AlphaFoldDB" id="A0A7J6UW90"/>
<accession>A0A7J6UW90</accession>